<name>A0A8S1MDU6_9CILI</name>
<dbReference type="AlphaFoldDB" id="A0A8S1MDU6"/>
<keyword evidence="2" id="KW-1185">Reference proteome</keyword>
<dbReference type="EMBL" id="CAJJDN010000037">
    <property type="protein sequence ID" value="CAD8078517.1"/>
    <property type="molecule type" value="Genomic_DNA"/>
</dbReference>
<protein>
    <submittedName>
        <fullName evidence="1">Uncharacterized protein</fullName>
    </submittedName>
</protein>
<gene>
    <name evidence="1" type="ORF">PSON_ATCC_30995.1.T0370348</name>
</gene>
<sequence>MVIVIKFTQFSFLPLERLLSLGSGDNPICQWEIQKGIQIETSNKKYKEIITQFKIQLLLNNPIAQLISNMTILLTSQGPYFKLRRLQLQKENQ</sequence>
<organism evidence="1 2">
    <name type="scientific">Paramecium sonneborni</name>
    <dbReference type="NCBI Taxonomy" id="65129"/>
    <lineage>
        <taxon>Eukaryota</taxon>
        <taxon>Sar</taxon>
        <taxon>Alveolata</taxon>
        <taxon>Ciliophora</taxon>
        <taxon>Intramacronucleata</taxon>
        <taxon>Oligohymenophorea</taxon>
        <taxon>Peniculida</taxon>
        <taxon>Parameciidae</taxon>
        <taxon>Paramecium</taxon>
    </lineage>
</organism>
<accession>A0A8S1MDU6</accession>
<evidence type="ECO:0000313" key="1">
    <source>
        <dbReference type="EMBL" id="CAD8078517.1"/>
    </source>
</evidence>
<reference evidence="1" key="1">
    <citation type="submission" date="2021-01" db="EMBL/GenBank/DDBJ databases">
        <authorList>
            <consortium name="Genoscope - CEA"/>
            <person name="William W."/>
        </authorList>
    </citation>
    <scope>NUCLEOTIDE SEQUENCE</scope>
</reference>
<comment type="caution">
    <text evidence="1">The sequence shown here is derived from an EMBL/GenBank/DDBJ whole genome shotgun (WGS) entry which is preliminary data.</text>
</comment>
<evidence type="ECO:0000313" key="2">
    <source>
        <dbReference type="Proteomes" id="UP000692954"/>
    </source>
</evidence>
<proteinExistence type="predicted"/>
<dbReference type="Proteomes" id="UP000692954">
    <property type="component" value="Unassembled WGS sequence"/>
</dbReference>